<dbReference type="AlphaFoldDB" id="A0AAN8S5P5"/>
<dbReference type="EMBL" id="JAWJWE010000036">
    <property type="protein sequence ID" value="KAK6629872.1"/>
    <property type="molecule type" value="Genomic_DNA"/>
</dbReference>
<reference evidence="1 2" key="1">
    <citation type="submission" date="2023-10" db="EMBL/GenBank/DDBJ databases">
        <title>Genomes of two closely related lineages of the louse Polyplax serrata with different host specificities.</title>
        <authorList>
            <person name="Martinu J."/>
            <person name="Tarabai H."/>
            <person name="Stefka J."/>
            <person name="Hypsa V."/>
        </authorList>
    </citation>
    <scope>NUCLEOTIDE SEQUENCE [LARGE SCALE GENOMIC DNA]</scope>
    <source>
        <strain evidence="1">HR10_N</strain>
    </source>
</reference>
<sequence>MLYILLSLRGTWSCAYFPKLADPSLNIDVGTIPEGQYSFTKDEVDGFSAPVKYHPTVYLQKYTVMEIPLNSACMKCGICLAVAEKLEQILHFALKSAISMEDFNDYLASQLLRPICDFAFQRYSHWKLDYGLKEWNGLRLISPYGFLDSVPNSFDGNWWHLLRDTCHFYLTHYGSGNLVKAWLLESQNVTSLLCRPRIKIKASDTHDIG</sequence>
<organism evidence="1 2">
    <name type="scientific">Polyplax serrata</name>
    <name type="common">Common mouse louse</name>
    <dbReference type="NCBI Taxonomy" id="468196"/>
    <lineage>
        <taxon>Eukaryota</taxon>
        <taxon>Metazoa</taxon>
        <taxon>Ecdysozoa</taxon>
        <taxon>Arthropoda</taxon>
        <taxon>Hexapoda</taxon>
        <taxon>Insecta</taxon>
        <taxon>Pterygota</taxon>
        <taxon>Neoptera</taxon>
        <taxon>Paraneoptera</taxon>
        <taxon>Psocodea</taxon>
        <taxon>Troctomorpha</taxon>
        <taxon>Phthiraptera</taxon>
        <taxon>Anoplura</taxon>
        <taxon>Polyplacidae</taxon>
        <taxon>Polyplax</taxon>
    </lineage>
</organism>
<gene>
    <name evidence="1" type="ORF">RUM43_003693</name>
</gene>
<evidence type="ECO:0000313" key="1">
    <source>
        <dbReference type="EMBL" id="KAK6629872.1"/>
    </source>
</evidence>
<protein>
    <submittedName>
        <fullName evidence="1">Uncharacterized protein</fullName>
    </submittedName>
</protein>
<comment type="caution">
    <text evidence="1">The sequence shown here is derived from an EMBL/GenBank/DDBJ whole genome shotgun (WGS) entry which is preliminary data.</text>
</comment>
<name>A0AAN8S5P5_POLSC</name>
<dbReference type="Proteomes" id="UP001372834">
    <property type="component" value="Unassembled WGS sequence"/>
</dbReference>
<evidence type="ECO:0000313" key="2">
    <source>
        <dbReference type="Proteomes" id="UP001372834"/>
    </source>
</evidence>
<proteinExistence type="predicted"/>
<accession>A0AAN8S5P5</accession>